<evidence type="ECO:0000259" key="1">
    <source>
        <dbReference type="PROSITE" id="PS50918"/>
    </source>
</evidence>
<dbReference type="PROSITE" id="PS50918">
    <property type="entry name" value="WWE"/>
    <property type="match status" value="1"/>
</dbReference>
<dbReference type="Gene3D" id="3.90.176.10">
    <property type="entry name" value="Toxin ADP-ribosyltransferase, Chain A, domain 1"/>
    <property type="match status" value="1"/>
</dbReference>
<comment type="caution">
    <text evidence="2">The sequence shown here is derived from an EMBL/GenBank/DDBJ whole genome shotgun (WGS) entry which is preliminary data.</text>
</comment>
<dbReference type="EMBL" id="CAJNOQ010017341">
    <property type="protein sequence ID" value="CAF1397378.1"/>
    <property type="molecule type" value="Genomic_DNA"/>
</dbReference>
<dbReference type="AlphaFoldDB" id="A0A815KK90"/>
<organism evidence="2 4">
    <name type="scientific">Didymodactylos carnosus</name>
    <dbReference type="NCBI Taxonomy" id="1234261"/>
    <lineage>
        <taxon>Eukaryota</taxon>
        <taxon>Metazoa</taxon>
        <taxon>Spiralia</taxon>
        <taxon>Gnathifera</taxon>
        <taxon>Rotifera</taxon>
        <taxon>Eurotatoria</taxon>
        <taxon>Bdelloidea</taxon>
        <taxon>Philodinida</taxon>
        <taxon>Philodinidae</taxon>
        <taxon>Didymodactylos</taxon>
    </lineage>
</organism>
<reference evidence="2" key="1">
    <citation type="submission" date="2021-02" db="EMBL/GenBank/DDBJ databases">
        <authorList>
            <person name="Nowell W R."/>
        </authorList>
    </citation>
    <scope>NUCLEOTIDE SEQUENCE</scope>
</reference>
<dbReference type="EMBL" id="CAJOBC010082759">
    <property type="protein sequence ID" value="CAF4291503.1"/>
    <property type="molecule type" value="Genomic_DNA"/>
</dbReference>
<dbReference type="Proteomes" id="UP000663829">
    <property type="component" value="Unassembled WGS sequence"/>
</dbReference>
<evidence type="ECO:0000313" key="3">
    <source>
        <dbReference type="EMBL" id="CAF4291503.1"/>
    </source>
</evidence>
<accession>A0A815KK90</accession>
<dbReference type="InterPro" id="IPR004170">
    <property type="entry name" value="WWE_dom"/>
</dbReference>
<dbReference type="Pfam" id="PF03496">
    <property type="entry name" value="ADPrib_exo_Tox"/>
    <property type="match status" value="1"/>
</dbReference>
<evidence type="ECO:0000313" key="4">
    <source>
        <dbReference type="Proteomes" id="UP000663829"/>
    </source>
</evidence>
<dbReference type="PROSITE" id="PS51996">
    <property type="entry name" value="TR_MART"/>
    <property type="match status" value="1"/>
</dbReference>
<keyword evidence="4" id="KW-1185">Reference proteome</keyword>
<dbReference type="InterPro" id="IPR003540">
    <property type="entry name" value="ADP-ribosyltransferase"/>
</dbReference>
<evidence type="ECO:0000313" key="2">
    <source>
        <dbReference type="EMBL" id="CAF1397378.1"/>
    </source>
</evidence>
<name>A0A815KK90_9BILA</name>
<dbReference type="GO" id="GO:0005576">
    <property type="term" value="C:extracellular region"/>
    <property type="evidence" value="ECO:0007669"/>
    <property type="project" value="InterPro"/>
</dbReference>
<dbReference type="SUPFAM" id="SSF56399">
    <property type="entry name" value="ADP-ribosylation"/>
    <property type="match status" value="1"/>
</dbReference>
<dbReference type="OrthoDB" id="10051020at2759"/>
<dbReference type="Pfam" id="PF02825">
    <property type="entry name" value="WWE"/>
    <property type="match status" value="1"/>
</dbReference>
<protein>
    <recommendedName>
        <fullName evidence="1">WWE domain-containing protein</fullName>
    </recommendedName>
</protein>
<proteinExistence type="predicted"/>
<feature type="domain" description="WWE" evidence="1">
    <location>
        <begin position="1"/>
        <end position="77"/>
    </location>
</feature>
<gene>
    <name evidence="2" type="ORF">GPM918_LOCUS33094</name>
    <name evidence="3" type="ORF">SRO942_LOCUS33773</name>
</gene>
<dbReference type="Gene3D" id="3.30.720.50">
    <property type="match status" value="1"/>
</dbReference>
<dbReference type="SUPFAM" id="SSF117839">
    <property type="entry name" value="WWE domain"/>
    <property type="match status" value="1"/>
</dbReference>
<dbReference type="InterPro" id="IPR037197">
    <property type="entry name" value="WWE_dom_sf"/>
</dbReference>
<dbReference type="Proteomes" id="UP000681722">
    <property type="component" value="Unassembled WGS sequence"/>
</dbReference>
<sequence>MASDHTVTWFWKSNTNPWLAGEAEKWTPYPESISNWIERGYKEQKSEVIIDRYHKIDIGRRLQIDSDDLNKQRPIRRCSKNEITDDEIAYRRERFTFFHPIRRSIIDDTPYFGSRFITDWLISFTNGTLKITASSILNALIDGITFEGRILGHFSDVQHLVAEIKKEDNYKKMSKLQQCCARLYTKPCFLFKIVNETLRDNDRTKLTTLGPFCYLVYNYIGIRHNKYPSIRNRLKQLMKVKTHTTSIVVYRGETLPLDSIETYRQAVGKGYYYKWSSFVSTSKSLEVAEFFGTNVLYIIEIERCPSNDQYVDLSRIAYMQDEEEILLCPGVRFKIESAAYDSTIERYLFHIQIVPSYISNIM</sequence>